<dbReference type="EMBL" id="MSFO01000005">
    <property type="protein sequence ID" value="PLB47704.1"/>
    <property type="molecule type" value="Genomic_DNA"/>
</dbReference>
<accession>A0A2I2G495</accession>
<dbReference type="AlphaFoldDB" id="A0A2I2G495"/>
<dbReference type="Proteomes" id="UP000234275">
    <property type="component" value="Unassembled WGS sequence"/>
</dbReference>
<organism evidence="1 2">
    <name type="scientific">Aspergillus steynii IBT 23096</name>
    <dbReference type="NCBI Taxonomy" id="1392250"/>
    <lineage>
        <taxon>Eukaryota</taxon>
        <taxon>Fungi</taxon>
        <taxon>Dikarya</taxon>
        <taxon>Ascomycota</taxon>
        <taxon>Pezizomycotina</taxon>
        <taxon>Eurotiomycetes</taxon>
        <taxon>Eurotiomycetidae</taxon>
        <taxon>Eurotiales</taxon>
        <taxon>Aspergillaceae</taxon>
        <taxon>Aspergillus</taxon>
        <taxon>Aspergillus subgen. Circumdati</taxon>
    </lineage>
</organism>
<comment type="caution">
    <text evidence="1">The sequence shown here is derived from an EMBL/GenBank/DDBJ whole genome shotgun (WGS) entry which is preliminary data.</text>
</comment>
<proteinExistence type="predicted"/>
<evidence type="ECO:0000313" key="2">
    <source>
        <dbReference type="Proteomes" id="UP000234275"/>
    </source>
</evidence>
<feature type="non-terminal residue" evidence="1">
    <location>
        <position position="1"/>
    </location>
</feature>
<sequence length="62" mass="6941">LRSGDLSLILRTAAEAEITRTYDQWVPTIATGATLQHLIWGVVVYKIPVKSFGDLTDPQERE</sequence>
<evidence type="ECO:0000313" key="1">
    <source>
        <dbReference type="EMBL" id="PLB47704.1"/>
    </source>
</evidence>
<dbReference type="STRING" id="1392250.A0A2I2G495"/>
<name>A0A2I2G495_9EURO</name>
<keyword evidence="2" id="KW-1185">Reference proteome</keyword>
<dbReference type="GeneID" id="36552137"/>
<dbReference type="OrthoDB" id="4507328at2759"/>
<gene>
    <name evidence="1" type="ORF">P170DRAFT_360829</name>
</gene>
<dbReference type="VEuPathDB" id="FungiDB:P170DRAFT_360829"/>
<reference evidence="1 2" key="1">
    <citation type="submission" date="2016-12" db="EMBL/GenBank/DDBJ databases">
        <title>The genomes of Aspergillus section Nigri reveals drivers in fungal speciation.</title>
        <authorList>
            <consortium name="DOE Joint Genome Institute"/>
            <person name="Vesth T.C."/>
            <person name="Nybo J."/>
            <person name="Theobald S."/>
            <person name="Brandl J."/>
            <person name="Frisvad J.C."/>
            <person name="Nielsen K.F."/>
            <person name="Lyhne E.K."/>
            <person name="Kogle M.E."/>
            <person name="Kuo A."/>
            <person name="Riley R."/>
            <person name="Clum A."/>
            <person name="Nolan M."/>
            <person name="Lipzen A."/>
            <person name="Salamov A."/>
            <person name="Henrissat B."/>
            <person name="Wiebenga A."/>
            <person name="De Vries R.P."/>
            <person name="Grigoriev I.V."/>
            <person name="Mortensen U.H."/>
            <person name="Andersen M.R."/>
            <person name="Baker S.E."/>
        </authorList>
    </citation>
    <scope>NUCLEOTIDE SEQUENCE [LARGE SCALE GENOMIC DNA]</scope>
    <source>
        <strain evidence="1 2">IBT 23096</strain>
    </source>
</reference>
<protein>
    <submittedName>
        <fullName evidence="1">Uncharacterized protein</fullName>
    </submittedName>
</protein>
<dbReference type="RefSeq" id="XP_024703006.1">
    <property type="nucleotide sequence ID" value="XM_024844437.1"/>
</dbReference>